<dbReference type="GeneID" id="110797267"/>
<evidence type="ECO:0000256" key="12">
    <source>
        <dbReference type="ARBA" id="ARBA00023170"/>
    </source>
</evidence>
<dbReference type="RefSeq" id="XP_021858050.2">
    <property type="nucleotide sequence ID" value="XM_022002358.2"/>
</dbReference>
<dbReference type="SUPFAM" id="SSF56112">
    <property type="entry name" value="Protein kinase-like (PK-like)"/>
    <property type="match status" value="1"/>
</dbReference>
<evidence type="ECO:0000256" key="9">
    <source>
        <dbReference type="ARBA" id="ARBA00022840"/>
    </source>
</evidence>
<dbReference type="InterPro" id="IPR002902">
    <property type="entry name" value="GNK2"/>
</dbReference>
<dbReference type="SMART" id="SM00205">
    <property type="entry name" value="THN"/>
    <property type="match status" value="1"/>
</dbReference>
<dbReference type="CDD" id="cd14066">
    <property type="entry name" value="STKc_IRAK"/>
    <property type="match status" value="1"/>
</dbReference>
<evidence type="ECO:0000259" key="18">
    <source>
        <dbReference type="PROSITE" id="PS50011"/>
    </source>
</evidence>
<dbReference type="SUPFAM" id="SSF49870">
    <property type="entry name" value="Osmotin, thaumatin-like protein"/>
    <property type="match status" value="1"/>
</dbReference>
<evidence type="ECO:0000256" key="2">
    <source>
        <dbReference type="ARBA" id="ARBA00022527"/>
    </source>
</evidence>
<keyword evidence="8" id="KW-0418">Kinase</keyword>
<evidence type="ECO:0000256" key="13">
    <source>
        <dbReference type="ARBA" id="ARBA00023180"/>
    </source>
</evidence>
<dbReference type="PRINTS" id="PR00347">
    <property type="entry name" value="THAUMATIN"/>
</dbReference>
<evidence type="ECO:0000256" key="4">
    <source>
        <dbReference type="ARBA" id="ARBA00022692"/>
    </source>
</evidence>
<accession>A0A9R0J112</accession>
<dbReference type="InterPro" id="IPR000719">
    <property type="entry name" value="Prot_kinase_dom"/>
</dbReference>
<evidence type="ECO:0000256" key="1">
    <source>
        <dbReference type="ARBA" id="ARBA00004167"/>
    </source>
</evidence>
<sequence>MDQLIRLILPTFTLIIFISIPKSLSVPNFLQTHCPNTTIFANNSLYEANLNTVFRLLSSNATNPNGYHQAVSGNSDTNDVIYGHFLCRGDLNASSCRDCVTTATTTDLPRRYCPNRRDAIIWYEECLVRYSDRSFFNEVDVSSTFIYSSPQAITGDATRFMGIMGNMMANVIAVRAAIGGPLQKFAADFVNFTSNYNQTIYGLGHCTPDLISGDCNTCLMSAAGKFRMNQGGVILQPSCVARYEIYPFFNMSFVPPRANFTHTAGEETNITIMNNCDYTVWPAISTNGDYISEFRVPSGFRLLRGESNTINIQSNWAGSIWGRTLCSVDNSGNFTCQNGDCGTGMIECQGTSLSHPVTVAEFRIGQIENQDMYDVSINAGYNLPMMVAPQGVTRDDLCAIIGCVFDLDETTCPSRYRITNGNMSAMGCRNPCSVTQDCCRTGLLCQNSDYIESTSVFGSSCPRAHIIPSDLITRTFRCESYRTSYVLTFCPSPNMTSLFSTPMQTNETTQESIPPSSLALPSGNNTTIVTRVAVSIVVPIVAVALLIALCTNHFRKKAKKAKKASESLSLDIGNGLEDFTTTDSLMFELNTLQAATNNFSNDQKLGGGGFGNVYKGVLPNGKDIAVKRLCRISEQGIESFKNEAVLIAKLQHKNLVRLLGFCLTREEKLLVYEYVPNKSLNCFLFDPRKQAELDWPTRYNIITGIARGLLYLHEDSRPRIIHRDLKAANILLEADMNPKIADFGLARIFEAEQTEEGTSIIAGTYGYMAPEYAMYGQFSIKSDVYSFGVLLLEIVSGKRINNKFLQSGQGDLLTCAWRSLKDEKPLEFMDPTLRDSYSIDEVLRSIHLGLLCVQENADERPNMSTIVFMLNTNSTNSTLSTPQRPRFCTLAMRPNQQRSTSTSTSCDSMPYTHNQVTISEMNPR</sequence>
<dbReference type="CDD" id="cd23509">
    <property type="entry name" value="Gnk2-like"/>
    <property type="match status" value="2"/>
</dbReference>
<evidence type="ECO:0000256" key="3">
    <source>
        <dbReference type="ARBA" id="ARBA00022679"/>
    </source>
</evidence>
<comment type="subcellular location">
    <subcellularLocation>
        <location evidence="1">Membrane</location>
        <topology evidence="1">Single-pass membrane protein</topology>
    </subcellularLocation>
</comment>
<dbReference type="Gene3D" id="3.30.200.20">
    <property type="entry name" value="Phosphorylase Kinase, domain 1"/>
    <property type="match status" value="1"/>
</dbReference>
<evidence type="ECO:0000256" key="5">
    <source>
        <dbReference type="ARBA" id="ARBA00022729"/>
    </source>
</evidence>
<proteinExistence type="predicted"/>
<dbReference type="KEGG" id="soe:110797267"/>
<dbReference type="InterPro" id="IPR011009">
    <property type="entry name" value="Kinase-like_dom_sf"/>
</dbReference>
<keyword evidence="13" id="KW-0325">Glycoprotein</keyword>
<dbReference type="Gene3D" id="3.30.430.20">
    <property type="entry name" value="Gnk2 domain, C-X8-C-X2-C motif"/>
    <property type="match status" value="2"/>
</dbReference>
<keyword evidence="11 16" id="KW-0472">Membrane</keyword>
<feature type="binding site" evidence="14">
    <location>
        <position position="627"/>
    </location>
    <ligand>
        <name>ATP</name>
        <dbReference type="ChEBI" id="CHEBI:30616"/>
    </ligand>
</feature>
<dbReference type="PROSITE" id="PS00108">
    <property type="entry name" value="PROTEIN_KINASE_ST"/>
    <property type="match status" value="1"/>
</dbReference>
<dbReference type="PANTHER" id="PTHR27002:SF1050">
    <property type="entry name" value="CYSTEINE-RICH RECEPTOR-LIKE PROTEIN KINASE 5"/>
    <property type="match status" value="1"/>
</dbReference>
<evidence type="ECO:0000313" key="20">
    <source>
        <dbReference type="Proteomes" id="UP000813463"/>
    </source>
</evidence>
<dbReference type="InterPro" id="IPR038408">
    <property type="entry name" value="GNK2_sf"/>
</dbReference>
<dbReference type="SMART" id="SM00220">
    <property type="entry name" value="S_TKc"/>
    <property type="match status" value="1"/>
</dbReference>
<feature type="domain" description="Protein kinase" evidence="18">
    <location>
        <begin position="599"/>
        <end position="879"/>
    </location>
</feature>
<dbReference type="PANTHER" id="PTHR27002">
    <property type="entry name" value="RECEPTOR-LIKE SERINE/THREONINE-PROTEIN KINASE SD1-8"/>
    <property type="match status" value="1"/>
</dbReference>
<keyword evidence="4 16" id="KW-0812">Transmembrane</keyword>
<feature type="domain" description="Gnk2-homologous" evidence="19">
    <location>
        <begin position="28"/>
        <end position="135"/>
    </location>
</feature>
<protein>
    <submittedName>
        <fullName evidence="21">Cysteine-rich receptor-like protein kinase 6 isoform X1</fullName>
    </submittedName>
</protein>
<evidence type="ECO:0000256" key="15">
    <source>
        <dbReference type="SAM" id="MobiDB-lite"/>
    </source>
</evidence>
<feature type="signal peptide" evidence="17">
    <location>
        <begin position="1"/>
        <end position="25"/>
    </location>
</feature>
<evidence type="ECO:0000256" key="14">
    <source>
        <dbReference type="PROSITE-ProRule" id="PRU10141"/>
    </source>
</evidence>
<evidence type="ECO:0000256" key="10">
    <source>
        <dbReference type="ARBA" id="ARBA00022989"/>
    </source>
</evidence>
<dbReference type="InterPro" id="IPR001938">
    <property type="entry name" value="Thaumatin"/>
</dbReference>
<evidence type="ECO:0000313" key="21">
    <source>
        <dbReference type="RefSeq" id="XP_021858050.2"/>
    </source>
</evidence>
<dbReference type="InterPro" id="IPR037176">
    <property type="entry name" value="Osmotin/thaumatin-like_sf"/>
</dbReference>
<dbReference type="GO" id="GO:0005524">
    <property type="term" value="F:ATP binding"/>
    <property type="evidence" value="ECO:0007669"/>
    <property type="project" value="UniProtKB-UniRule"/>
</dbReference>
<keyword evidence="3" id="KW-0808">Transferase</keyword>
<dbReference type="PROSITE" id="PS00107">
    <property type="entry name" value="PROTEIN_KINASE_ATP"/>
    <property type="match status" value="1"/>
</dbReference>
<keyword evidence="9 14" id="KW-0067">ATP-binding</keyword>
<dbReference type="Pfam" id="PF01657">
    <property type="entry name" value="Stress-antifung"/>
    <property type="match status" value="2"/>
</dbReference>
<dbReference type="Proteomes" id="UP000813463">
    <property type="component" value="Chromosome 6"/>
</dbReference>
<dbReference type="PROSITE" id="PS51367">
    <property type="entry name" value="THAUMATIN_2"/>
    <property type="match status" value="1"/>
</dbReference>
<evidence type="ECO:0000256" key="17">
    <source>
        <dbReference type="SAM" id="SignalP"/>
    </source>
</evidence>
<dbReference type="InterPro" id="IPR008271">
    <property type="entry name" value="Ser/Thr_kinase_AS"/>
</dbReference>
<evidence type="ECO:0000256" key="6">
    <source>
        <dbReference type="ARBA" id="ARBA00022737"/>
    </source>
</evidence>
<gene>
    <name evidence="21" type="primary">LOC110797267</name>
</gene>
<dbReference type="GO" id="GO:0006950">
    <property type="term" value="P:response to stress"/>
    <property type="evidence" value="ECO:0007669"/>
    <property type="project" value="UniProtKB-ARBA"/>
</dbReference>
<keyword evidence="2" id="KW-0723">Serine/threonine-protein kinase</keyword>
<organism evidence="20 21">
    <name type="scientific">Spinacia oleracea</name>
    <name type="common">Spinach</name>
    <dbReference type="NCBI Taxonomy" id="3562"/>
    <lineage>
        <taxon>Eukaryota</taxon>
        <taxon>Viridiplantae</taxon>
        <taxon>Streptophyta</taxon>
        <taxon>Embryophyta</taxon>
        <taxon>Tracheophyta</taxon>
        <taxon>Spermatophyta</taxon>
        <taxon>Magnoliopsida</taxon>
        <taxon>eudicotyledons</taxon>
        <taxon>Gunneridae</taxon>
        <taxon>Pentapetalae</taxon>
        <taxon>Caryophyllales</taxon>
        <taxon>Chenopodiaceae</taxon>
        <taxon>Chenopodioideae</taxon>
        <taxon>Anserineae</taxon>
        <taxon>Spinacia</taxon>
    </lineage>
</organism>
<keyword evidence="10 16" id="KW-1133">Transmembrane helix</keyword>
<evidence type="ECO:0000256" key="11">
    <source>
        <dbReference type="ARBA" id="ARBA00023136"/>
    </source>
</evidence>
<keyword evidence="5 17" id="KW-0732">Signal</keyword>
<dbReference type="PROSITE" id="PS50011">
    <property type="entry name" value="PROTEIN_KINASE_DOM"/>
    <property type="match status" value="1"/>
</dbReference>
<feature type="transmembrane region" description="Helical" evidence="16">
    <location>
        <begin position="532"/>
        <end position="554"/>
    </location>
</feature>
<dbReference type="InterPro" id="IPR017441">
    <property type="entry name" value="Protein_kinase_ATP_BS"/>
</dbReference>
<dbReference type="AlphaFoldDB" id="A0A9R0J112"/>
<name>A0A9R0J112_SPIOL</name>
<keyword evidence="20" id="KW-1185">Reference proteome</keyword>
<dbReference type="Gene3D" id="2.60.110.10">
    <property type="entry name" value="Thaumatin"/>
    <property type="match status" value="1"/>
</dbReference>
<evidence type="ECO:0000259" key="19">
    <source>
        <dbReference type="PROSITE" id="PS51473"/>
    </source>
</evidence>
<dbReference type="GO" id="GO:0004674">
    <property type="term" value="F:protein serine/threonine kinase activity"/>
    <property type="evidence" value="ECO:0007669"/>
    <property type="project" value="UniProtKB-KW"/>
</dbReference>
<keyword evidence="7 14" id="KW-0547">Nucleotide-binding</keyword>
<evidence type="ECO:0000256" key="7">
    <source>
        <dbReference type="ARBA" id="ARBA00022741"/>
    </source>
</evidence>
<dbReference type="GO" id="GO:0005886">
    <property type="term" value="C:plasma membrane"/>
    <property type="evidence" value="ECO:0007669"/>
    <property type="project" value="TreeGrafter"/>
</dbReference>
<keyword evidence="6" id="KW-0677">Repeat</keyword>
<feature type="chain" id="PRO_5046568919" evidence="17">
    <location>
        <begin position="26"/>
        <end position="924"/>
    </location>
</feature>
<evidence type="ECO:0000256" key="8">
    <source>
        <dbReference type="ARBA" id="ARBA00022777"/>
    </source>
</evidence>
<dbReference type="PROSITE" id="PS51473">
    <property type="entry name" value="GNK2"/>
    <property type="match status" value="2"/>
</dbReference>
<dbReference type="Gene3D" id="1.10.510.10">
    <property type="entry name" value="Transferase(Phosphotransferase) domain 1"/>
    <property type="match status" value="1"/>
</dbReference>
<reference evidence="20" key="1">
    <citation type="journal article" date="2021" name="Nat. Commun.">
        <title>Genomic analyses provide insights into spinach domestication and the genetic basis of agronomic traits.</title>
        <authorList>
            <person name="Cai X."/>
            <person name="Sun X."/>
            <person name="Xu C."/>
            <person name="Sun H."/>
            <person name="Wang X."/>
            <person name="Ge C."/>
            <person name="Zhang Z."/>
            <person name="Wang Q."/>
            <person name="Fei Z."/>
            <person name="Jiao C."/>
            <person name="Wang Q."/>
        </authorList>
    </citation>
    <scope>NUCLEOTIDE SEQUENCE [LARGE SCALE GENOMIC DNA]</scope>
    <source>
        <strain evidence="20">cv. Varoflay</strain>
    </source>
</reference>
<dbReference type="Pfam" id="PF00314">
    <property type="entry name" value="Thaumatin"/>
    <property type="match status" value="1"/>
</dbReference>
<evidence type="ECO:0000256" key="16">
    <source>
        <dbReference type="SAM" id="Phobius"/>
    </source>
</evidence>
<reference evidence="21" key="2">
    <citation type="submission" date="2025-08" db="UniProtKB">
        <authorList>
            <consortium name="RefSeq"/>
        </authorList>
    </citation>
    <scope>IDENTIFICATION</scope>
    <source>
        <tissue evidence="21">Leaf</tissue>
    </source>
</reference>
<keyword evidence="12" id="KW-0675">Receptor</keyword>
<feature type="region of interest" description="Disordered" evidence="15">
    <location>
        <begin position="893"/>
        <end position="924"/>
    </location>
</feature>
<feature type="domain" description="Gnk2-homologous" evidence="19">
    <location>
        <begin position="141"/>
        <end position="248"/>
    </location>
</feature>
<dbReference type="Pfam" id="PF07714">
    <property type="entry name" value="PK_Tyr_Ser-Thr"/>
    <property type="match status" value="1"/>
</dbReference>
<dbReference type="InterPro" id="IPR001245">
    <property type="entry name" value="Ser-Thr/Tyr_kinase_cat_dom"/>
</dbReference>
<feature type="compositionally biased region" description="Polar residues" evidence="15">
    <location>
        <begin position="894"/>
        <end position="924"/>
    </location>
</feature>